<organism evidence="8 9">
    <name type="scientific">Phyllotreta striolata</name>
    <name type="common">Striped flea beetle</name>
    <name type="synonym">Crioceris striolata</name>
    <dbReference type="NCBI Taxonomy" id="444603"/>
    <lineage>
        <taxon>Eukaryota</taxon>
        <taxon>Metazoa</taxon>
        <taxon>Ecdysozoa</taxon>
        <taxon>Arthropoda</taxon>
        <taxon>Hexapoda</taxon>
        <taxon>Insecta</taxon>
        <taxon>Pterygota</taxon>
        <taxon>Neoptera</taxon>
        <taxon>Endopterygota</taxon>
        <taxon>Coleoptera</taxon>
        <taxon>Polyphaga</taxon>
        <taxon>Cucujiformia</taxon>
        <taxon>Chrysomeloidea</taxon>
        <taxon>Chrysomelidae</taxon>
        <taxon>Galerucinae</taxon>
        <taxon>Alticini</taxon>
        <taxon>Phyllotreta</taxon>
    </lineage>
</organism>
<feature type="transmembrane region" description="Helical" evidence="6">
    <location>
        <begin position="220"/>
        <end position="241"/>
    </location>
</feature>
<feature type="transmembrane region" description="Helical" evidence="6">
    <location>
        <begin position="141"/>
        <end position="165"/>
    </location>
</feature>
<dbReference type="InterPro" id="IPR050911">
    <property type="entry name" value="DRAM/TMEM150_Autophagy_Mod"/>
</dbReference>
<dbReference type="AlphaFoldDB" id="A0A9N9XN18"/>
<dbReference type="Proteomes" id="UP001153712">
    <property type="component" value="Chromosome 2"/>
</dbReference>
<keyword evidence="9" id="KW-1185">Reference proteome</keyword>
<protein>
    <recommendedName>
        <fullName evidence="7">CWH43-like N-terminal domain-containing protein</fullName>
    </recommendedName>
</protein>
<evidence type="ECO:0000259" key="7">
    <source>
        <dbReference type="Pfam" id="PF10277"/>
    </source>
</evidence>
<dbReference type="PANTHER" id="PTHR21324">
    <property type="entry name" value="FASTING-INDUCIBLE INTEGRAL MEMBRANE PROTEIN TM6P1-RELATED"/>
    <property type="match status" value="1"/>
</dbReference>
<comment type="subcellular location">
    <subcellularLocation>
        <location evidence="1">Endomembrane system</location>
        <topology evidence="1">Multi-pass membrane protein</topology>
    </subcellularLocation>
</comment>
<evidence type="ECO:0000256" key="2">
    <source>
        <dbReference type="ARBA" id="ARBA00006565"/>
    </source>
</evidence>
<dbReference type="Pfam" id="PF10277">
    <property type="entry name" value="Frag1"/>
    <property type="match status" value="1"/>
</dbReference>
<dbReference type="OrthoDB" id="191706at2759"/>
<comment type="similarity">
    <text evidence="2">Belongs to the DRAM/TMEM150 family.</text>
</comment>
<keyword evidence="4 6" id="KW-1133">Transmembrane helix</keyword>
<feature type="transmembrane region" description="Helical" evidence="6">
    <location>
        <begin position="177"/>
        <end position="200"/>
    </location>
</feature>
<evidence type="ECO:0000256" key="5">
    <source>
        <dbReference type="ARBA" id="ARBA00023136"/>
    </source>
</evidence>
<proteinExistence type="inferred from homology"/>
<dbReference type="GO" id="GO:0012505">
    <property type="term" value="C:endomembrane system"/>
    <property type="evidence" value="ECO:0007669"/>
    <property type="project" value="UniProtKB-SubCell"/>
</dbReference>
<accession>A0A9N9XN18</accession>
<evidence type="ECO:0000256" key="4">
    <source>
        <dbReference type="ARBA" id="ARBA00022989"/>
    </source>
</evidence>
<keyword evidence="5 6" id="KW-0472">Membrane</keyword>
<feature type="transmembrane region" description="Helical" evidence="6">
    <location>
        <begin position="110"/>
        <end position="129"/>
    </location>
</feature>
<evidence type="ECO:0000256" key="1">
    <source>
        <dbReference type="ARBA" id="ARBA00004127"/>
    </source>
</evidence>
<reference evidence="8" key="1">
    <citation type="submission" date="2022-01" db="EMBL/GenBank/DDBJ databases">
        <authorList>
            <person name="King R."/>
        </authorList>
    </citation>
    <scope>NUCLEOTIDE SEQUENCE</scope>
</reference>
<evidence type="ECO:0000313" key="8">
    <source>
        <dbReference type="EMBL" id="CAG9859021.1"/>
    </source>
</evidence>
<dbReference type="PANTHER" id="PTHR21324:SF2">
    <property type="entry name" value="EG:22E5.9 PROTEIN"/>
    <property type="match status" value="1"/>
</dbReference>
<dbReference type="InterPro" id="IPR019402">
    <property type="entry name" value="CWH43_N"/>
</dbReference>
<dbReference type="EMBL" id="OU900095">
    <property type="protein sequence ID" value="CAG9859021.1"/>
    <property type="molecule type" value="Genomic_DNA"/>
</dbReference>
<feature type="transmembrane region" description="Helical" evidence="6">
    <location>
        <begin position="7"/>
        <end position="30"/>
    </location>
</feature>
<evidence type="ECO:0000256" key="6">
    <source>
        <dbReference type="SAM" id="Phobius"/>
    </source>
</evidence>
<feature type="domain" description="CWH43-like N-terminal" evidence="7">
    <location>
        <begin position="6"/>
        <end position="248"/>
    </location>
</feature>
<sequence length="266" mass="30428">MKYSAKYLHLIIANTLFVTVIITTTLAYYYEHVTSIIPYISDTGTVAPESCIFGQFLNIIWLLRKFQTSLLTHYLHEKTFIISVSMAMYIKFRQVRDILFKHNMTHRNAFNTVTFVIGLIASFGVSIVANFQETNMLYVHWTGAVLAFGGGAVYVCLQTSLYLTITPVIGQILLTKIRIFLSALITVTFVIFFITGMMSYSQFKGESYLKWHRENGGFELHNTSAVTEWICAIAIMVYIMMMGEEFKTINMYEPEVDVGLQRISDN</sequence>
<gene>
    <name evidence="8" type="ORF">PHYEVI_LOCUS5406</name>
</gene>
<evidence type="ECO:0000256" key="3">
    <source>
        <dbReference type="ARBA" id="ARBA00022692"/>
    </source>
</evidence>
<name>A0A9N9XN18_PHYSR</name>
<evidence type="ECO:0000313" key="9">
    <source>
        <dbReference type="Proteomes" id="UP001153712"/>
    </source>
</evidence>
<keyword evidence="3 6" id="KW-0812">Transmembrane</keyword>